<evidence type="ECO:0000313" key="1">
    <source>
        <dbReference type="EMBL" id="KNZ54608.1"/>
    </source>
</evidence>
<comment type="caution">
    <text evidence="1">The sequence shown here is derived from an EMBL/GenBank/DDBJ whole genome shotgun (WGS) entry which is preliminary data.</text>
</comment>
<gene>
    <name evidence="1" type="ORF">VP01_2900g2</name>
</gene>
<name>A0A0L6V1E6_9BASI</name>
<dbReference type="Proteomes" id="UP000037035">
    <property type="component" value="Unassembled WGS sequence"/>
</dbReference>
<protein>
    <submittedName>
        <fullName evidence="1">Uncharacterized protein</fullName>
    </submittedName>
</protein>
<proteinExistence type="predicted"/>
<accession>A0A0L6V1E6</accession>
<keyword evidence="2" id="KW-1185">Reference proteome</keyword>
<sequence length="116" mass="13781">MALVKLEYYQMAVHNFKKPLIRTKTKDGLISSHFNQAEDKPMDRIEDPYLREAFHFCEPGAGAELLKRKWAANFGCVIYLDFQEAMLHCLKLCNSHHFQMFLLKPLWFHWCISLIY</sequence>
<dbReference type="EMBL" id="LAVV01007836">
    <property type="protein sequence ID" value="KNZ54608.1"/>
    <property type="molecule type" value="Genomic_DNA"/>
</dbReference>
<dbReference type="VEuPathDB" id="FungiDB:VP01_2900g2"/>
<dbReference type="AlphaFoldDB" id="A0A0L6V1E6"/>
<reference evidence="1 2" key="1">
    <citation type="submission" date="2015-08" db="EMBL/GenBank/DDBJ databases">
        <title>Next Generation Sequencing and Analysis of the Genome of Puccinia sorghi L Schw, the Causal Agent of Maize Common Rust.</title>
        <authorList>
            <person name="Rochi L."/>
            <person name="Burguener G."/>
            <person name="Darino M."/>
            <person name="Turjanski A."/>
            <person name="Kreff E."/>
            <person name="Dieguez M.J."/>
            <person name="Sacco F."/>
        </authorList>
    </citation>
    <scope>NUCLEOTIDE SEQUENCE [LARGE SCALE GENOMIC DNA]</scope>
    <source>
        <strain evidence="1 2">RO10H11247</strain>
    </source>
</reference>
<evidence type="ECO:0000313" key="2">
    <source>
        <dbReference type="Proteomes" id="UP000037035"/>
    </source>
</evidence>
<organism evidence="1 2">
    <name type="scientific">Puccinia sorghi</name>
    <dbReference type="NCBI Taxonomy" id="27349"/>
    <lineage>
        <taxon>Eukaryota</taxon>
        <taxon>Fungi</taxon>
        <taxon>Dikarya</taxon>
        <taxon>Basidiomycota</taxon>
        <taxon>Pucciniomycotina</taxon>
        <taxon>Pucciniomycetes</taxon>
        <taxon>Pucciniales</taxon>
        <taxon>Pucciniaceae</taxon>
        <taxon>Puccinia</taxon>
    </lineage>
</organism>